<evidence type="ECO:0000313" key="3">
    <source>
        <dbReference type="Proteomes" id="UP001243989"/>
    </source>
</evidence>
<gene>
    <name evidence="2" type="ORF">BDP81DRAFT_56355</name>
</gene>
<dbReference type="AlphaFoldDB" id="A0AAI9ZNQ5"/>
<name>A0AAI9ZNQ5_9PEZI</name>
<evidence type="ECO:0000256" key="1">
    <source>
        <dbReference type="SAM" id="Phobius"/>
    </source>
</evidence>
<feature type="transmembrane region" description="Helical" evidence="1">
    <location>
        <begin position="39"/>
        <end position="62"/>
    </location>
</feature>
<evidence type="ECO:0000313" key="2">
    <source>
        <dbReference type="EMBL" id="KAK1634263.1"/>
    </source>
</evidence>
<keyword evidence="1" id="KW-1133">Transmembrane helix</keyword>
<keyword evidence="1" id="KW-0472">Membrane</keyword>
<accession>A0AAI9ZNQ5</accession>
<protein>
    <submittedName>
        <fullName evidence="2">Uncharacterized protein</fullName>
    </submittedName>
</protein>
<organism evidence="2 3">
    <name type="scientific">Colletotrichum phormii</name>
    <dbReference type="NCBI Taxonomy" id="359342"/>
    <lineage>
        <taxon>Eukaryota</taxon>
        <taxon>Fungi</taxon>
        <taxon>Dikarya</taxon>
        <taxon>Ascomycota</taxon>
        <taxon>Pezizomycotina</taxon>
        <taxon>Sordariomycetes</taxon>
        <taxon>Hypocreomycetidae</taxon>
        <taxon>Glomerellales</taxon>
        <taxon>Glomerellaceae</taxon>
        <taxon>Colletotrichum</taxon>
        <taxon>Colletotrichum acutatum species complex</taxon>
    </lineage>
</organism>
<dbReference type="EMBL" id="JAHMHQ010000015">
    <property type="protein sequence ID" value="KAK1634263.1"/>
    <property type="molecule type" value="Genomic_DNA"/>
</dbReference>
<dbReference type="Proteomes" id="UP001243989">
    <property type="component" value="Unassembled WGS sequence"/>
</dbReference>
<keyword evidence="1" id="KW-0812">Transmembrane</keyword>
<sequence>MLESARWKLEQGGSLGSLEQLMESRTVGSTLWTIIQFRIVNLLAAGLVFVWTFSPLGAQAILRMLNSLNRSDNYPAKMVFFDNLSRSWFASMVSVGGISGGANRVDVWGNLRIPIMDSTHLWSGSPSATPTPEMQHSHLSPVILILSVQKPTAFPLRNSIGHTHGPT</sequence>
<reference evidence="2" key="1">
    <citation type="submission" date="2021-06" db="EMBL/GenBank/DDBJ databases">
        <title>Comparative genomics, transcriptomics and evolutionary studies reveal genomic signatures of adaptation to plant cell wall in hemibiotrophic fungi.</title>
        <authorList>
            <consortium name="DOE Joint Genome Institute"/>
            <person name="Baroncelli R."/>
            <person name="Diaz J.F."/>
            <person name="Benocci T."/>
            <person name="Peng M."/>
            <person name="Battaglia E."/>
            <person name="Haridas S."/>
            <person name="Andreopoulos W."/>
            <person name="Labutti K."/>
            <person name="Pangilinan J."/>
            <person name="Floch G.L."/>
            <person name="Makela M.R."/>
            <person name="Henrissat B."/>
            <person name="Grigoriev I.V."/>
            <person name="Crouch J.A."/>
            <person name="De Vries R.P."/>
            <person name="Sukno S.A."/>
            <person name="Thon M.R."/>
        </authorList>
    </citation>
    <scope>NUCLEOTIDE SEQUENCE</scope>
    <source>
        <strain evidence="2">CBS 102054</strain>
    </source>
</reference>
<dbReference type="GeneID" id="85480850"/>
<proteinExistence type="predicted"/>
<keyword evidence="3" id="KW-1185">Reference proteome</keyword>
<comment type="caution">
    <text evidence="2">The sequence shown here is derived from an EMBL/GenBank/DDBJ whole genome shotgun (WGS) entry which is preliminary data.</text>
</comment>
<dbReference type="RefSeq" id="XP_060442870.1">
    <property type="nucleotide sequence ID" value="XM_060595988.1"/>
</dbReference>